<dbReference type="SUPFAM" id="SSF55298">
    <property type="entry name" value="YjgF-like"/>
    <property type="match status" value="1"/>
</dbReference>
<dbReference type="PANTHER" id="PTHR43760:SF1">
    <property type="entry name" value="ENDORIBONUCLEASE L-PSP_CHORISMATE MUTASE-LIKE DOMAIN-CONTAINING PROTEIN"/>
    <property type="match status" value="1"/>
</dbReference>
<dbReference type="CDD" id="cd02199">
    <property type="entry name" value="YjgF_YER057c_UK114_like_1"/>
    <property type="match status" value="1"/>
</dbReference>
<reference evidence="1 2" key="1">
    <citation type="submission" date="2019-03" db="EMBL/GenBank/DDBJ databases">
        <title>Genomic Encyclopedia of Type Strains, Phase IV (KMG-IV): sequencing the most valuable type-strain genomes for metagenomic binning, comparative biology and taxonomic classification.</title>
        <authorList>
            <person name="Goeker M."/>
        </authorList>
    </citation>
    <scope>NUCLEOTIDE SEQUENCE [LARGE SCALE GENOMIC DNA]</scope>
    <source>
        <strain evidence="1 2">DSM 100059</strain>
    </source>
</reference>
<sequence>MTPQESFTKKGWVLPPAPKPAGVYKPLLVVDRLVYVSGHGPDREDGSLIIGKAGAELDKDEAKLAARQVGLTILSTLIAHLGSLDKIKRVVKVLGMVNAVPHFQHHPYVVNGCSELFAEVWGPDLGVGVRSAVGMGSLPDNITVEIEAIFELA</sequence>
<accession>A0A4R8DFZ8</accession>
<organism evidence="1 2">
    <name type="scientific">Dinghuibacter silviterrae</name>
    <dbReference type="NCBI Taxonomy" id="1539049"/>
    <lineage>
        <taxon>Bacteria</taxon>
        <taxon>Pseudomonadati</taxon>
        <taxon>Bacteroidota</taxon>
        <taxon>Chitinophagia</taxon>
        <taxon>Chitinophagales</taxon>
        <taxon>Chitinophagaceae</taxon>
        <taxon>Dinghuibacter</taxon>
    </lineage>
</organism>
<gene>
    <name evidence="1" type="ORF">EDB95_4104</name>
</gene>
<dbReference type="Proteomes" id="UP000294498">
    <property type="component" value="Unassembled WGS sequence"/>
</dbReference>
<evidence type="ECO:0000313" key="1">
    <source>
        <dbReference type="EMBL" id="TDW96278.1"/>
    </source>
</evidence>
<dbReference type="Gene3D" id="3.30.1330.40">
    <property type="entry name" value="RutC-like"/>
    <property type="match status" value="1"/>
</dbReference>
<evidence type="ECO:0000313" key="2">
    <source>
        <dbReference type="Proteomes" id="UP000294498"/>
    </source>
</evidence>
<dbReference type="Pfam" id="PF01042">
    <property type="entry name" value="Ribonuc_L-PSP"/>
    <property type="match status" value="1"/>
</dbReference>
<dbReference type="InterPro" id="IPR013813">
    <property type="entry name" value="Endoribo_LPSP/chorism_mut-like"/>
</dbReference>
<dbReference type="AlphaFoldDB" id="A0A4R8DFZ8"/>
<protein>
    <submittedName>
        <fullName evidence="1">Enamine deaminase RidA (YjgF/YER057c/UK114 family)</fullName>
    </submittedName>
</protein>
<dbReference type="EMBL" id="SODV01000002">
    <property type="protein sequence ID" value="TDW96278.1"/>
    <property type="molecule type" value="Genomic_DNA"/>
</dbReference>
<comment type="caution">
    <text evidence="1">The sequence shown here is derived from an EMBL/GenBank/DDBJ whole genome shotgun (WGS) entry which is preliminary data.</text>
</comment>
<dbReference type="RefSeq" id="WP_133996426.1">
    <property type="nucleotide sequence ID" value="NZ_SODV01000002.1"/>
</dbReference>
<dbReference type="PANTHER" id="PTHR43760">
    <property type="entry name" value="ENDORIBONUCLEASE-RELATED"/>
    <property type="match status" value="1"/>
</dbReference>
<dbReference type="OrthoDB" id="9806350at2"/>
<keyword evidence="2" id="KW-1185">Reference proteome</keyword>
<dbReference type="InterPro" id="IPR035959">
    <property type="entry name" value="RutC-like_sf"/>
</dbReference>
<proteinExistence type="predicted"/>
<dbReference type="InterPro" id="IPR006175">
    <property type="entry name" value="YjgF/YER057c/UK114"/>
</dbReference>
<name>A0A4R8DFZ8_9BACT</name>